<keyword evidence="5" id="KW-1185">Reference proteome</keyword>
<proteinExistence type="predicted"/>
<dbReference type="Pfam" id="PF18962">
    <property type="entry name" value="Por_Secre_tail"/>
    <property type="match status" value="1"/>
</dbReference>
<dbReference type="InterPro" id="IPR013783">
    <property type="entry name" value="Ig-like_fold"/>
</dbReference>
<gene>
    <name evidence="4" type="ORF">DJ013_07875</name>
</gene>
<dbReference type="NCBIfam" id="TIGR04183">
    <property type="entry name" value="Por_Secre_tail"/>
    <property type="match status" value="1"/>
</dbReference>
<feature type="chain" id="PRO_5016254953" description="Fibronectin type-III domain-containing protein" evidence="2">
    <location>
        <begin position="32"/>
        <end position="697"/>
    </location>
</feature>
<evidence type="ECO:0000259" key="3">
    <source>
        <dbReference type="PROSITE" id="PS50853"/>
    </source>
</evidence>
<evidence type="ECO:0000313" key="5">
    <source>
        <dbReference type="Proteomes" id="UP000249873"/>
    </source>
</evidence>
<dbReference type="Proteomes" id="UP000249873">
    <property type="component" value="Chromosome"/>
</dbReference>
<accession>A0A2Z4GAJ3</accession>
<name>A0A2Z4GAJ3_9BACT</name>
<dbReference type="OrthoDB" id="9803616at2"/>
<feature type="signal peptide" evidence="2">
    <location>
        <begin position="1"/>
        <end position="31"/>
    </location>
</feature>
<dbReference type="CDD" id="cd00063">
    <property type="entry name" value="FN3"/>
    <property type="match status" value="3"/>
</dbReference>
<feature type="domain" description="Fibronectin type-III" evidence="3">
    <location>
        <begin position="430"/>
        <end position="527"/>
    </location>
</feature>
<evidence type="ECO:0000256" key="1">
    <source>
        <dbReference type="ARBA" id="ARBA00022737"/>
    </source>
</evidence>
<dbReference type="InterPro" id="IPR036116">
    <property type="entry name" value="FN3_sf"/>
</dbReference>
<dbReference type="PANTHER" id="PTHR46708">
    <property type="entry name" value="TENASCIN"/>
    <property type="match status" value="1"/>
</dbReference>
<evidence type="ECO:0000256" key="2">
    <source>
        <dbReference type="SAM" id="SignalP"/>
    </source>
</evidence>
<protein>
    <recommendedName>
        <fullName evidence="3">Fibronectin type-III domain-containing protein</fullName>
    </recommendedName>
</protein>
<keyword evidence="1" id="KW-0677">Repeat</keyword>
<dbReference type="PROSITE" id="PS50853">
    <property type="entry name" value="FN3"/>
    <property type="match status" value="2"/>
</dbReference>
<dbReference type="InterPro" id="IPR050991">
    <property type="entry name" value="ECM_Regulatory_Proteins"/>
</dbReference>
<dbReference type="PANTHER" id="PTHR46708:SF2">
    <property type="entry name" value="FIBRONECTIN TYPE-III DOMAIN-CONTAINING PROTEIN"/>
    <property type="match status" value="1"/>
</dbReference>
<sequence>MKNYTYVLAKKMILAFLVVFAWSGSSLMAVAQAPSVPPTGVHFDLSGNGLDGKVLWTMSPVTGSNEFIVEQSTDNGATWGVIGGAVPYTGAEDYQLAITGLTNGTTYIWRVKIQSDDGGLTLSSPVSTDNTAFTYNSITGSATVTELNKTSTAITINLVDGVTGEAGYKLYVKKSGAATYGAPYKTFTMSSSEQAVTIFGLDPNTFYNIYAQAYQGTSGKVSNTISVKTNRALPPKPATLTYRDLCPEKVTIDFTFDDISQFDELELKMNGAVVRVGQADTKSFTMTGLNPGTDYNFVVLTRNETGIANSNTLSVRTPAYLAPDGPSNITDPYDITTNSMTISWTNGQEDLVCLNKIRNEINFFVHIVNRDGTEEDRTYFTFPGETSFTIPDLQMKATVTTTLSSYNTTHNLRGFGERQVTGVTLGPPITPVDLGATPQTNHLGDEEILVTWNEYADDEDGSIVELKVGDGDYKVIGTIKANIAIFTYKPVQEGVTYTFRVKAFNQYGDSNYSEEATATPDYSTEPNAPYNLNAMLNGTTAVLTWLDDANNESGFEVQKSSDAGVTWEKIGEVGRNVNTFSDDAIVSGTTYWYGVKSMNSVGSSDLVTTKFTFGDAGTVGVINVYPNPTVDFLNLRMDNTKAATVSVINQSNRRVLSKTVDFENGEVSLDVSNFTPGAYQVVIIAGDKKVSRKIYKY</sequence>
<dbReference type="AlphaFoldDB" id="A0A2Z4GAJ3"/>
<dbReference type="InterPro" id="IPR003961">
    <property type="entry name" value="FN3_dom"/>
</dbReference>
<feature type="domain" description="Fibronectin type-III" evidence="3">
    <location>
        <begin position="325"/>
        <end position="428"/>
    </location>
</feature>
<dbReference type="Gene3D" id="2.60.40.10">
    <property type="entry name" value="Immunoglobulins"/>
    <property type="match status" value="5"/>
</dbReference>
<dbReference type="SUPFAM" id="SSF49265">
    <property type="entry name" value="Fibronectin type III"/>
    <property type="match status" value="3"/>
</dbReference>
<dbReference type="RefSeq" id="WP_111371197.1">
    <property type="nucleotide sequence ID" value="NZ_CP029480.1"/>
</dbReference>
<keyword evidence="2" id="KW-0732">Signal</keyword>
<dbReference type="SMART" id="SM00060">
    <property type="entry name" value="FN3"/>
    <property type="match status" value="6"/>
</dbReference>
<reference evidence="4 5" key="1">
    <citation type="submission" date="2018-05" db="EMBL/GenBank/DDBJ databases">
        <title>Complete genome sequence of Arcticibacterium luteifluviistationis SM1504T, a cytophagaceae bacterium isolated from Arctic surface seawater.</title>
        <authorList>
            <person name="Li Y."/>
            <person name="Qin Q.-L."/>
        </authorList>
    </citation>
    <scope>NUCLEOTIDE SEQUENCE [LARGE SCALE GENOMIC DNA]</scope>
    <source>
        <strain evidence="4 5">SM1504</strain>
    </source>
</reference>
<dbReference type="KEGG" id="als:DJ013_07875"/>
<evidence type="ECO:0000313" key="4">
    <source>
        <dbReference type="EMBL" id="AWV98095.1"/>
    </source>
</evidence>
<organism evidence="4 5">
    <name type="scientific">Arcticibacterium luteifluviistationis</name>
    <dbReference type="NCBI Taxonomy" id="1784714"/>
    <lineage>
        <taxon>Bacteria</taxon>
        <taxon>Pseudomonadati</taxon>
        <taxon>Bacteroidota</taxon>
        <taxon>Cytophagia</taxon>
        <taxon>Cytophagales</taxon>
        <taxon>Leadbetterellaceae</taxon>
        <taxon>Arcticibacterium</taxon>
    </lineage>
</organism>
<dbReference type="InterPro" id="IPR026444">
    <property type="entry name" value="Secre_tail"/>
</dbReference>
<dbReference type="EMBL" id="CP029480">
    <property type="protein sequence ID" value="AWV98095.1"/>
    <property type="molecule type" value="Genomic_DNA"/>
</dbReference>